<comment type="caution">
    <text evidence="1">The sequence shown here is derived from an EMBL/GenBank/DDBJ whole genome shotgun (WGS) entry which is preliminary data.</text>
</comment>
<accession>T0GWA1</accession>
<proteinExistence type="predicted"/>
<organism evidence="1 2">
    <name type="scientific">Leptospira noguchii serovar Panama str. CZ214</name>
    <dbReference type="NCBI Taxonomy" id="1001595"/>
    <lineage>
        <taxon>Bacteria</taxon>
        <taxon>Pseudomonadati</taxon>
        <taxon>Spirochaetota</taxon>
        <taxon>Spirochaetia</taxon>
        <taxon>Leptospirales</taxon>
        <taxon>Leptospiraceae</taxon>
        <taxon>Leptospira</taxon>
    </lineage>
</organism>
<evidence type="ECO:0000313" key="2">
    <source>
        <dbReference type="Proteomes" id="UP000015442"/>
    </source>
</evidence>
<dbReference type="AlphaFoldDB" id="T0GWA1"/>
<gene>
    <name evidence="1" type="ORF">LEP1GSC059_2993</name>
</gene>
<protein>
    <submittedName>
        <fullName evidence="1">Uncharacterized protein</fullName>
    </submittedName>
</protein>
<dbReference type="Proteomes" id="UP000015442">
    <property type="component" value="Unassembled WGS sequence"/>
</dbReference>
<reference evidence="1 2" key="1">
    <citation type="submission" date="2013-05" db="EMBL/GenBank/DDBJ databases">
        <authorList>
            <person name="Harkins D.M."/>
            <person name="Durkin A.S."/>
            <person name="Brinkac L.M."/>
            <person name="Haft D.H."/>
            <person name="Selengut J.D."/>
            <person name="Sanka R."/>
            <person name="DePew J."/>
            <person name="Purushe J."/>
            <person name="Hartskeerl R.A."/>
            <person name="Ahmed A."/>
            <person name="van der Linden H."/>
            <person name="Goris M.G.A."/>
            <person name="Vinetz J.M."/>
            <person name="Sutton G.G."/>
            <person name="Nierman W.C."/>
            <person name="Fouts D.E."/>
        </authorList>
    </citation>
    <scope>NUCLEOTIDE SEQUENCE [LARGE SCALE GENOMIC DNA]</scope>
    <source>
        <strain evidence="1 2">CZ214</strain>
    </source>
</reference>
<name>T0GWA1_9LEPT</name>
<sequence length="40" mass="5069">MRQIKILVCIFYYFSFLSKSEYLKFQLQAWVFVYKKNTFF</sequence>
<dbReference type="EMBL" id="AKWY02000021">
    <property type="protein sequence ID" value="EQA71606.1"/>
    <property type="molecule type" value="Genomic_DNA"/>
</dbReference>
<evidence type="ECO:0000313" key="1">
    <source>
        <dbReference type="EMBL" id="EQA71606.1"/>
    </source>
</evidence>